<evidence type="ECO:0000313" key="1">
    <source>
        <dbReference type="EMBL" id="CAF5139518.1"/>
    </source>
</evidence>
<dbReference type="EMBL" id="CAJOBH010251498">
    <property type="protein sequence ID" value="CAF5139518.1"/>
    <property type="molecule type" value="Genomic_DNA"/>
</dbReference>
<evidence type="ECO:0000313" key="3">
    <source>
        <dbReference type="Proteomes" id="UP000681967"/>
    </source>
</evidence>
<feature type="non-terminal residue" evidence="1">
    <location>
        <position position="1"/>
    </location>
</feature>
<proteinExistence type="predicted"/>
<dbReference type="AlphaFoldDB" id="A0A8S3FTB7"/>
<organism evidence="1 3">
    <name type="scientific">Rotaria magnacalcarata</name>
    <dbReference type="NCBI Taxonomy" id="392030"/>
    <lineage>
        <taxon>Eukaryota</taxon>
        <taxon>Metazoa</taxon>
        <taxon>Spiralia</taxon>
        <taxon>Gnathifera</taxon>
        <taxon>Rotifera</taxon>
        <taxon>Eurotatoria</taxon>
        <taxon>Bdelloidea</taxon>
        <taxon>Philodinida</taxon>
        <taxon>Philodinidae</taxon>
        <taxon>Rotaria</taxon>
    </lineage>
</organism>
<dbReference type="EMBL" id="CAJOBJ010354353">
    <property type="protein sequence ID" value="CAF5212251.1"/>
    <property type="molecule type" value="Genomic_DNA"/>
</dbReference>
<protein>
    <submittedName>
        <fullName evidence="1">Uncharacterized protein</fullName>
    </submittedName>
</protein>
<evidence type="ECO:0000313" key="2">
    <source>
        <dbReference type="EMBL" id="CAF5212251.1"/>
    </source>
</evidence>
<gene>
    <name evidence="1" type="ORF">BYL167_LOCUS69927</name>
    <name evidence="2" type="ORF">GIL414_LOCUS80231</name>
</gene>
<dbReference type="Proteomes" id="UP000681720">
    <property type="component" value="Unassembled WGS sequence"/>
</dbReference>
<name>A0A8S3FTB7_9BILA</name>
<reference evidence="1" key="1">
    <citation type="submission" date="2021-02" db="EMBL/GenBank/DDBJ databases">
        <authorList>
            <person name="Nowell W R."/>
        </authorList>
    </citation>
    <scope>NUCLEOTIDE SEQUENCE</scope>
</reference>
<dbReference type="Proteomes" id="UP000681967">
    <property type="component" value="Unassembled WGS sequence"/>
</dbReference>
<accession>A0A8S3FTB7</accession>
<sequence>MSCECHSSFNGEIEQLMCNSYKNSMFTKIQLTSETKENSRTFDSFHLVFYDHEFNVSAMFLNDLSQLFSRVTSSNRGDKKLTIKVILSFPNFLQLHFEDYSFYQLFGQNSDYRTIFTLELTSNGKITFSSMALSQLTVDQMFIHASSFEPYSFEEIFNNTNIGELTMEGSTPRSNETYRQ</sequence>
<comment type="caution">
    <text evidence="1">The sequence shown here is derived from an EMBL/GenBank/DDBJ whole genome shotgun (WGS) entry which is preliminary data.</text>
</comment>